<dbReference type="Proteomes" id="UP001595555">
    <property type="component" value="Unassembled WGS sequence"/>
</dbReference>
<dbReference type="RefSeq" id="WP_378121431.1">
    <property type="nucleotide sequence ID" value="NZ_JBHRTF010000016.1"/>
</dbReference>
<keyword evidence="1 2" id="KW-0808">Transferase</keyword>
<evidence type="ECO:0000313" key="3">
    <source>
        <dbReference type="Proteomes" id="UP001595555"/>
    </source>
</evidence>
<dbReference type="InterPro" id="IPR023606">
    <property type="entry name" value="CoA-Trfase_III_dom_1_sf"/>
</dbReference>
<dbReference type="SUPFAM" id="SSF89796">
    <property type="entry name" value="CoA-transferase family III (CaiB/BaiF)"/>
    <property type="match status" value="1"/>
</dbReference>
<dbReference type="InterPro" id="IPR044855">
    <property type="entry name" value="CoA-Trfase_III_dom3_sf"/>
</dbReference>
<sequence length="403" mass="43524">MNSSESHLSKQRPLDGVRVIEVGQLIAGPFAGCMLGYFGAEIIKIEPPEGDAIRNWRVLENGTSFWWRSIGRNKKSITLDLKKPEGQDIARQLIEHADVVIENFRPGVMESWGLGPEVFKISNPGLIYARISGYGQTGPYASKPGFASVCEGISGFRYVNGFPNQAPVRPNLSIGDTISGIHAALGVALALLQRNNSGAGQIVDVALYESMFNLMEAVVPEFSGAGVVREPSGTTVTGIVPTNTYRCKNGKYVVIGGNGDSIFQRLMQVAGHPEMAADPRMANNAGRVQHELEIDNALAAWCMSKDADEILQLLEQARVPAGPIYSVKDMLADPHFVARGMFEQVEINGKPLQLPAIAPKLSQTPGVTNWPGGDIGSHTLDILQDVLNFTPEQIEHLKASGVI</sequence>
<dbReference type="EMBL" id="JBHRTF010000016">
    <property type="protein sequence ID" value="MFC3117311.1"/>
    <property type="molecule type" value="Genomic_DNA"/>
</dbReference>
<evidence type="ECO:0000313" key="2">
    <source>
        <dbReference type="EMBL" id="MFC3117311.1"/>
    </source>
</evidence>
<comment type="caution">
    <text evidence="2">The sequence shown here is derived from an EMBL/GenBank/DDBJ whole genome shotgun (WGS) entry which is preliminary data.</text>
</comment>
<accession>A0ABV7FI66</accession>
<dbReference type="PANTHER" id="PTHR48228:SF6">
    <property type="entry name" value="L-CARNITINE COA-TRANSFERASE"/>
    <property type="match status" value="1"/>
</dbReference>
<dbReference type="InterPro" id="IPR050509">
    <property type="entry name" value="CoA-transferase_III"/>
</dbReference>
<organism evidence="2 3">
    <name type="scientific">Cellvibrio fontiphilus</name>
    <dbReference type="NCBI Taxonomy" id="1815559"/>
    <lineage>
        <taxon>Bacteria</taxon>
        <taxon>Pseudomonadati</taxon>
        <taxon>Pseudomonadota</taxon>
        <taxon>Gammaproteobacteria</taxon>
        <taxon>Cellvibrionales</taxon>
        <taxon>Cellvibrionaceae</taxon>
        <taxon>Cellvibrio</taxon>
    </lineage>
</organism>
<reference evidence="3" key="1">
    <citation type="journal article" date="2019" name="Int. J. Syst. Evol. Microbiol.">
        <title>The Global Catalogue of Microorganisms (GCM) 10K type strain sequencing project: providing services to taxonomists for standard genome sequencing and annotation.</title>
        <authorList>
            <consortium name="The Broad Institute Genomics Platform"/>
            <consortium name="The Broad Institute Genome Sequencing Center for Infectious Disease"/>
            <person name="Wu L."/>
            <person name="Ma J."/>
        </authorList>
    </citation>
    <scope>NUCLEOTIDE SEQUENCE [LARGE SCALE GENOMIC DNA]</scope>
    <source>
        <strain evidence="3">KCTC 52237</strain>
    </source>
</reference>
<gene>
    <name evidence="2" type="ORF">ACFODX_17205</name>
</gene>
<evidence type="ECO:0000256" key="1">
    <source>
        <dbReference type="ARBA" id="ARBA00022679"/>
    </source>
</evidence>
<dbReference type="Pfam" id="PF02515">
    <property type="entry name" value="CoA_transf_3"/>
    <property type="match status" value="1"/>
</dbReference>
<dbReference type="Gene3D" id="3.30.1540.10">
    <property type="entry name" value="formyl-coa transferase, domain 3"/>
    <property type="match status" value="1"/>
</dbReference>
<dbReference type="GO" id="GO:0016740">
    <property type="term" value="F:transferase activity"/>
    <property type="evidence" value="ECO:0007669"/>
    <property type="project" value="UniProtKB-KW"/>
</dbReference>
<dbReference type="PANTHER" id="PTHR48228">
    <property type="entry name" value="SUCCINYL-COA--D-CITRAMALATE COA-TRANSFERASE"/>
    <property type="match status" value="1"/>
</dbReference>
<proteinExistence type="predicted"/>
<name>A0ABV7FI66_9GAMM</name>
<protein>
    <submittedName>
        <fullName evidence="2">CaiB/BaiF CoA transferase family protein</fullName>
    </submittedName>
</protein>
<dbReference type="Gene3D" id="3.40.50.10540">
    <property type="entry name" value="Crotonobetainyl-coa:carnitine coa-transferase, domain 1"/>
    <property type="match status" value="1"/>
</dbReference>
<keyword evidence="3" id="KW-1185">Reference proteome</keyword>
<dbReference type="InterPro" id="IPR003673">
    <property type="entry name" value="CoA-Trfase_fam_III"/>
</dbReference>